<dbReference type="CDD" id="cd00606">
    <property type="entry name" value="fungal_RNase"/>
    <property type="match status" value="1"/>
</dbReference>
<feature type="signal peptide" evidence="9">
    <location>
        <begin position="1"/>
        <end position="19"/>
    </location>
</feature>
<dbReference type="InterPro" id="IPR016191">
    <property type="entry name" value="Ribonuclease/ribotoxin"/>
</dbReference>
<dbReference type="AlphaFoldDB" id="A0A0D2BX95"/>
<accession>A0A0D2BX95</accession>
<dbReference type="Pfam" id="PF00545">
    <property type="entry name" value="Ribonuclease"/>
    <property type="match status" value="1"/>
</dbReference>
<dbReference type="SUPFAM" id="SSF53933">
    <property type="entry name" value="Microbial ribonucleases"/>
    <property type="match status" value="1"/>
</dbReference>
<keyword evidence="11" id="KW-1185">Reference proteome</keyword>
<dbReference type="VEuPathDB" id="FungiDB:PV07_11929"/>
<comment type="similarity">
    <text evidence="1">Belongs to the ribonuclease N1/T1 family.</text>
</comment>
<dbReference type="PANTHER" id="PTHR42104:SF1">
    <property type="entry name" value="EXTRACELLULAR GUANYL-SPECIFIC RIBONUCLEASE RNTA (AFU_ORTHOLOGUE AFUA_4G03230)"/>
    <property type="match status" value="1"/>
</dbReference>
<dbReference type="GeneID" id="27351123"/>
<keyword evidence="3" id="KW-0540">Nuclease</keyword>
<evidence type="ECO:0000256" key="8">
    <source>
        <dbReference type="ARBA" id="ARBA00034015"/>
    </source>
</evidence>
<dbReference type="InterPro" id="IPR000026">
    <property type="entry name" value="N1-like"/>
</dbReference>
<keyword evidence="7" id="KW-0456">Lyase</keyword>
<keyword evidence="5" id="KW-0378">Hydrolase</keyword>
<name>A0A0D2BX95_9EURO</name>
<evidence type="ECO:0000256" key="5">
    <source>
        <dbReference type="ARBA" id="ARBA00022801"/>
    </source>
</evidence>
<dbReference type="PANTHER" id="PTHR42104">
    <property type="entry name" value="EXTRACELLULAR GUANYL-SPECIFIC RIBONUCLEASE RNTA (AFU_ORTHOLOGUE AFUA_4G03230)"/>
    <property type="match status" value="1"/>
</dbReference>
<gene>
    <name evidence="10" type="ORF">PV07_11929</name>
</gene>
<proteinExistence type="inferred from homology"/>
<evidence type="ECO:0000256" key="6">
    <source>
        <dbReference type="ARBA" id="ARBA00023157"/>
    </source>
</evidence>
<evidence type="ECO:0000256" key="1">
    <source>
        <dbReference type="ARBA" id="ARBA00009006"/>
    </source>
</evidence>
<organism evidence="10 11">
    <name type="scientific">Cladophialophora immunda</name>
    <dbReference type="NCBI Taxonomy" id="569365"/>
    <lineage>
        <taxon>Eukaryota</taxon>
        <taxon>Fungi</taxon>
        <taxon>Dikarya</taxon>
        <taxon>Ascomycota</taxon>
        <taxon>Pezizomycotina</taxon>
        <taxon>Eurotiomycetes</taxon>
        <taxon>Chaetothyriomycetidae</taxon>
        <taxon>Chaetothyriales</taxon>
        <taxon>Herpotrichiellaceae</taxon>
        <taxon>Cladophialophora</taxon>
    </lineage>
</organism>
<comment type="catalytic activity">
    <reaction evidence="8">
        <text>[RNA] containing guanosine + H2O = an [RNA fragment]-3'-guanosine-3'-phosphate + a 5'-hydroxy-ribonucleotide-3'-[RNA fragment].</text>
        <dbReference type="EC" id="4.6.1.24"/>
    </reaction>
</comment>
<dbReference type="GO" id="GO:0046589">
    <property type="term" value="F:ribonuclease T1 activity"/>
    <property type="evidence" value="ECO:0007669"/>
    <property type="project" value="UniProtKB-EC"/>
</dbReference>
<evidence type="ECO:0000256" key="2">
    <source>
        <dbReference type="ARBA" id="ARBA00012549"/>
    </source>
</evidence>
<keyword evidence="9" id="KW-0732">Signal</keyword>
<dbReference type="GO" id="GO:0003723">
    <property type="term" value="F:RNA binding"/>
    <property type="evidence" value="ECO:0007669"/>
    <property type="project" value="InterPro"/>
</dbReference>
<dbReference type="Gene3D" id="3.10.450.30">
    <property type="entry name" value="Microbial ribonucleases"/>
    <property type="match status" value="1"/>
</dbReference>
<keyword evidence="4" id="KW-0255">Endonuclease</keyword>
<evidence type="ECO:0000256" key="7">
    <source>
        <dbReference type="ARBA" id="ARBA00023239"/>
    </source>
</evidence>
<keyword evidence="6" id="KW-1015">Disulfide bond</keyword>
<evidence type="ECO:0000256" key="3">
    <source>
        <dbReference type="ARBA" id="ARBA00022722"/>
    </source>
</evidence>
<protein>
    <recommendedName>
        <fullName evidence="2">ribonuclease T1</fullName>
        <ecNumber evidence="2">4.6.1.24</ecNumber>
    </recommendedName>
</protein>
<evidence type="ECO:0000256" key="9">
    <source>
        <dbReference type="SAM" id="SignalP"/>
    </source>
</evidence>
<evidence type="ECO:0000256" key="4">
    <source>
        <dbReference type="ARBA" id="ARBA00022759"/>
    </source>
</evidence>
<dbReference type="EC" id="4.6.1.24" evidence="2"/>
<feature type="chain" id="PRO_5002254820" description="ribonuclease T1" evidence="9">
    <location>
        <begin position="20"/>
        <end position="155"/>
    </location>
</feature>
<dbReference type="GO" id="GO:0016787">
    <property type="term" value="F:hydrolase activity"/>
    <property type="evidence" value="ECO:0007669"/>
    <property type="project" value="UniProtKB-KW"/>
</dbReference>
<dbReference type="HOGENOM" id="CLU_111658_1_0_1"/>
<dbReference type="Proteomes" id="UP000054466">
    <property type="component" value="Unassembled WGS sequence"/>
</dbReference>
<sequence>MQLPKVLASILFALAPVLALPPALSSSKQPASPSLWPREFNPFTKRQSCAETCGDVCYYQSTIDAAVSKGYSLYQDGQTEGSDDYPHQYNNYEGFNFPVDGPYYEFPIMDDFKVYDGGSPGPDRVIFNADGDYAGVITHTGASGDDFVACAGDNP</sequence>
<dbReference type="EMBL" id="KN847046">
    <property type="protein sequence ID" value="KIW23753.1"/>
    <property type="molecule type" value="Genomic_DNA"/>
</dbReference>
<evidence type="ECO:0000313" key="10">
    <source>
        <dbReference type="EMBL" id="KIW23753.1"/>
    </source>
</evidence>
<dbReference type="RefSeq" id="XP_016243969.1">
    <property type="nucleotide sequence ID" value="XM_016399407.1"/>
</dbReference>
<reference evidence="10 11" key="1">
    <citation type="submission" date="2015-01" db="EMBL/GenBank/DDBJ databases">
        <title>The Genome Sequence of Cladophialophora immunda CBS83496.</title>
        <authorList>
            <consortium name="The Broad Institute Genomics Platform"/>
            <person name="Cuomo C."/>
            <person name="de Hoog S."/>
            <person name="Gorbushina A."/>
            <person name="Stielow B."/>
            <person name="Teixiera M."/>
            <person name="Abouelleil A."/>
            <person name="Chapman S.B."/>
            <person name="Priest M."/>
            <person name="Young S.K."/>
            <person name="Wortman J."/>
            <person name="Nusbaum C."/>
            <person name="Birren B."/>
        </authorList>
    </citation>
    <scope>NUCLEOTIDE SEQUENCE [LARGE SCALE GENOMIC DNA]</scope>
    <source>
        <strain evidence="10 11">CBS 83496</strain>
    </source>
</reference>
<dbReference type="OrthoDB" id="5425539at2759"/>
<evidence type="ECO:0000313" key="11">
    <source>
        <dbReference type="Proteomes" id="UP000054466"/>
    </source>
</evidence>